<proteinExistence type="predicted"/>
<dbReference type="AlphaFoldDB" id="C7Q6Y1"/>
<dbReference type="OrthoDB" id="4277161at2"/>
<name>C7Q6Y1_CATAD</name>
<accession>C7Q6Y1</accession>
<feature type="transmembrane region" description="Helical" evidence="1">
    <location>
        <begin position="22"/>
        <end position="46"/>
    </location>
</feature>
<dbReference type="RefSeq" id="WP_015795722.1">
    <property type="nucleotide sequence ID" value="NC_013131.1"/>
</dbReference>
<dbReference type="EMBL" id="CP001700">
    <property type="protein sequence ID" value="ACU75994.1"/>
    <property type="molecule type" value="Genomic_DNA"/>
</dbReference>
<organism evidence="2 3">
    <name type="scientific">Catenulispora acidiphila (strain DSM 44928 / JCM 14897 / NBRC 102108 / NRRL B-24433 / ID139908)</name>
    <dbReference type="NCBI Taxonomy" id="479433"/>
    <lineage>
        <taxon>Bacteria</taxon>
        <taxon>Bacillati</taxon>
        <taxon>Actinomycetota</taxon>
        <taxon>Actinomycetes</taxon>
        <taxon>Catenulisporales</taxon>
        <taxon>Catenulisporaceae</taxon>
        <taxon>Catenulispora</taxon>
    </lineage>
</organism>
<dbReference type="HOGENOM" id="CLU_2354617_0_0_11"/>
<keyword evidence="3" id="KW-1185">Reference proteome</keyword>
<evidence type="ECO:0000313" key="2">
    <source>
        <dbReference type="EMBL" id="ACU75994.1"/>
    </source>
</evidence>
<dbReference type="KEGG" id="cai:Caci_7165"/>
<dbReference type="InParanoid" id="C7Q6Y1"/>
<gene>
    <name evidence="2" type="ordered locus">Caci_7165</name>
</gene>
<protein>
    <submittedName>
        <fullName evidence="2">Uncharacterized protein</fullName>
    </submittedName>
</protein>
<reference evidence="2 3" key="1">
    <citation type="journal article" date="2009" name="Stand. Genomic Sci.">
        <title>Complete genome sequence of Catenulispora acidiphila type strain (ID 139908).</title>
        <authorList>
            <person name="Copeland A."/>
            <person name="Lapidus A."/>
            <person name="Glavina Del Rio T."/>
            <person name="Nolan M."/>
            <person name="Lucas S."/>
            <person name="Chen F."/>
            <person name="Tice H."/>
            <person name="Cheng J.F."/>
            <person name="Bruce D."/>
            <person name="Goodwin L."/>
            <person name="Pitluck S."/>
            <person name="Mikhailova N."/>
            <person name="Pati A."/>
            <person name="Ivanova N."/>
            <person name="Mavromatis K."/>
            <person name="Chen A."/>
            <person name="Palaniappan K."/>
            <person name="Chain P."/>
            <person name="Land M."/>
            <person name="Hauser L."/>
            <person name="Chang Y.J."/>
            <person name="Jeffries C.D."/>
            <person name="Chertkov O."/>
            <person name="Brettin T."/>
            <person name="Detter J.C."/>
            <person name="Han C."/>
            <person name="Ali Z."/>
            <person name="Tindall B.J."/>
            <person name="Goker M."/>
            <person name="Bristow J."/>
            <person name="Eisen J.A."/>
            <person name="Markowitz V."/>
            <person name="Hugenholtz P."/>
            <person name="Kyrpides N.C."/>
            <person name="Klenk H.P."/>
        </authorList>
    </citation>
    <scope>NUCLEOTIDE SEQUENCE [LARGE SCALE GENOMIC DNA]</scope>
    <source>
        <strain evidence="3">DSM 44928 / JCM 14897 / NBRC 102108 / NRRL B-24433 / ID139908</strain>
    </source>
</reference>
<keyword evidence="1" id="KW-1133">Transmembrane helix</keyword>
<keyword evidence="1" id="KW-0812">Transmembrane</keyword>
<dbReference type="Proteomes" id="UP000000851">
    <property type="component" value="Chromosome"/>
</dbReference>
<evidence type="ECO:0000256" key="1">
    <source>
        <dbReference type="SAM" id="Phobius"/>
    </source>
</evidence>
<keyword evidence="1" id="KW-0472">Membrane</keyword>
<evidence type="ECO:0000313" key="3">
    <source>
        <dbReference type="Proteomes" id="UP000000851"/>
    </source>
</evidence>
<sequence length="96" mass="9993" precursor="true">MRRSEAAEEATLSVPDTRMIKIGAALTGGGLMLATMGMALAAISALRGAMVWSRQRGISPATAAAVKMEQAKHASIAGMHAWREHAGATTDGHRAH</sequence>